<evidence type="ECO:0000259" key="7">
    <source>
        <dbReference type="PROSITE" id="PS50111"/>
    </source>
</evidence>
<comment type="subcellular location">
    <subcellularLocation>
        <location evidence="1">Cell inner membrane</location>
        <topology evidence="1">Multi-pass membrane protein</topology>
    </subcellularLocation>
</comment>
<keyword evidence="6" id="KW-0812">Transmembrane</keyword>
<keyword evidence="2" id="KW-0997">Cell inner membrane</keyword>
<sequence>MKFLNNLSISRKLVATFGLIILTVVAMSLFVKSNADVLERSDSWKTHTYEVLGHLDGAMSSMVNQETGLRGFLISGRKEFLAPYEDGQRQFADDLGKLKSLTADNPAQQSRLEALGSSADAWRRDVAEPAIKLMGDPATVEMARAIETDGKGKASMDALRRTVSDMRAAETGLLESRAKDQADAFDALTHALWGGIGGVVAGALGLGFLLSRTVAAPVARMTGIMGSITAGDVSVKVPDADRKDEIGAMAIAVEVFRQNAIDKADLERRQIAAAEREEAEKRALMNGLADSFQMKIGGVVEAVSRQATGMERVAQTVSAAADQANQQAGAVAAASEQTSANVQTVATAAEELSSSIGEIGRQMSQSTAVANRASEQAKRTDERVAGLAEAARKVGEVVNLINNIASQTNLLALNATIEAARAGEAGKGFAVVASEVKNLATQTAKATEEIAAQIQDIQNATGDAVSDIQAIARVIIEVNEISTTVAAAVEEQAAATQEIARNIQQAAAGTREVSSNILGVTESAGESGRAAEEVLDTARQMTQQANLLRLEVEKFLGDVRSA</sequence>
<reference evidence="10 11" key="1">
    <citation type="submission" date="2013-08" db="EMBL/GenBank/DDBJ databases">
        <title>The genome sequence of Skermanella stibiiresistens.</title>
        <authorList>
            <person name="Zhu W."/>
            <person name="Wang G."/>
        </authorList>
    </citation>
    <scope>NUCLEOTIDE SEQUENCE [LARGE SCALE GENOMIC DNA]</scope>
    <source>
        <strain evidence="10 11">SB22</strain>
    </source>
</reference>
<feature type="domain" description="T-SNARE coiled-coil homology" evidence="8">
    <location>
        <begin position="458"/>
        <end position="520"/>
    </location>
</feature>
<dbReference type="PANTHER" id="PTHR32089">
    <property type="entry name" value="METHYL-ACCEPTING CHEMOTAXIS PROTEIN MCPB"/>
    <property type="match status" value="1"/>
</dbReference>
<dbReference type="PRINTS" id="PR00260">
    <property type="entry name" value="CHEMTRNSDUCR"/>
</dbReference>
<dbReference type="Pfam" id="PF00015">
    <property type="entry name" value="MCPsignal"/>
    <property type="match status" value="1"/>
</dbReference>
<keyword evidence="6" id="KW-1133">Transmembrane helix</keyword>
<dbReference type="PROSITE" id="PS50192">
    <property type="entry name" value="T_SNARE"/>
    <property type="match status" value="1"/>
</dbReference>
<dbReference type="PATRIC" id="fig|1385369.3.peg.2646"/>
<feature type="domain" description="HAMP" evidence="9">
    <location>
        <begin position="212"/>
        <end position="265"/>
    </location>
</feature>
<dbReference type="EMBL" id="AVFL01000008">
    <property type="protein sequence ID" value="EWY40261.1"/>
    <property type="molecule type" value="Genomic_DNA"/>
</dbReference>
<dbReference type="CDD" id="cd19410">
    <property type="entry name" value="HK9-like_sensor"/>
    <property type="match status" value="1"/>
</dbReference>
<dbReference type="Gene3D" id="1.10.287.950">
    <property type="entry name" value="Methyl-accepting chemotaxis protein"/>
    <property type="match status" value="1"/>
</dbReference>
<dbReference type="SUPFAM" id="SSF58104">
    <property type="entry name" value="Methyl-accepting chemotaxis protein (MCP) signaling domain"/>
    <property type="match status" value="1"/>
</dbReference>
<dbReference type="Proteomes" id="UP000019486">
    <property type="component" value="Unassembled WGS sequence"/>
</dbReference>
<dbReference type="InterPro" id="IPR007891">
    <property type="entry name" value="CHASE3"/>
</dbReference>
<feature type="transmembrane region" description="Helical" evidence="6">
    <location>
        <begin position="12"/>
        <end position="31"/>
    </location>
</feature>
<dbReference type="Pfam" id="PF05227">
    <property type="entry name" value="CHASE3"/>
    <property type="match status" value="1"/>
</dbReference>
<dbReference type="STRING" id="1385369.N825_36710"/>
<evidence type="ECO:0000313" key="10">
    <source>
        <dbReference type="EMBL" id="EWY40261.1"/>
    </source>
</evidence>
<dbReference type="GO" id="GO:0007165">
    <property type="term" value="P:signal transduction"/>
    <property type="evidence" value="ECO:0007669"/>
    <property type="project" value="UniProtKB-KW"/>
</dbReference>
<dbReference type="SMART" id="SM00283">
    <property type="entry name" value="MA"/>
    <property type="match status" value="1"/>
</dbReference>
<evidence type="ECO:0000256" key="2">
    <source>
        <dbReference type="ARBA" id="ARBA00022519"/>
    </source>
</evidence>
<dbReference type="SMART" id="SM00304">
    <property type="entry name" value="HAMP"/>
    <property type="match status" value="1"/>
</dbReference>
<accession>W9H640</accession>
<evidence type="ECO:0000256" key="1">
    <source>
        <dbReference type="ARBA" id="ARBA00004429"/>
    </source>
</evidence>
<dbReference type="AlphaFoldDB" id="W9H640"/>
<gene>
    <name evidence="10" type="ORF">N825_36710</name>
</gene>
<dbReference type="GO" id="GO:0004888">
    <property type="term" value="F:transmembrane signaling receptor activity"/>
    <property type="evidence" value="ECO:0007669"/>
    <property type="project" value="InterPro"/>
</dbReference>
<evidence type="ECO:0000259" key="8">
    <source>
        <dbReference type="PROSITE" id="PS50192"/>
    </source>
</evidence>
<dbReference type="InterPro" id="IPR000727">
    <property type="entry name" value="T_SNARE_dom"/>
</dbReference>
<dbReference type="CDD" id="cd06225">
    <property type="entry name" value="HAMP"/>
    <property type="match status" value="1"/>
</dbReference>
<keyword evidence="6" id="KW-0472">Membrane</keyword>
<dbReference type="PROSITE" id="PS50111">
    <property type="entry name" value="CHEMOTAXIS_TRANSDUC_2"/>
    <property type="match status" value="1"/>
</dbReference>
<dbReference type="InterPro" id="IPR003660">
    <property type="entry name" value="HAMP_dom"/>
</dbReference>
<comment type="caution">
    <text evidence="10">The sequence shown here is derived from an EMBL/GenBank/DDBJ whole genome shotgun (WGS) entry which is preliminary data.</text>
</comment>
<keyword evidence="2" id="KW-1003">Cell membrane</keyword>
<dbReference type="Gene3D" id="6.10.340.10">
    <property type="match status" value="1"/>
</dbReference>
<protein>
    <submittedName>
        <fullName evidence="10">Methyl-accepting chemotaxis protein</fullName>
    </submittedName>
</protein>
<dbReference type="GO" id="GO:0005886">
    <property type="term" value="C:plasma membrane"/>
    <property type="evidence" value="ECO:0007669"/>
    <property type="project" value="UniProtKB-SubCell"/>
</dbReference>
<name>W9H640_9PROT</name>
<dbReference type="PROSITE" id="PS50885">
    <property type="entry name" value="HAMP"/>
    <property type="match status" value="1"/>
</dbReference>
<evidence type="ECO:0000256" key="6">
    <source>
        <dbReference type="SAM" id="Phobius"/>
    </source>
</evidence>
<evidence type="ECO:0000259" key="9">
    <source>
        <dbReference type="PROSITE" id="PS50885"/>
    </source>
</evidence>
<evidence type="ECO:0000256" key="4">
    <source>
        <dbReference type="ARBA" id="ARBA00029447"/>
    </source>
</evidence>
<organism evidence="10 11">
    <name type="scientific">Skermanella stibiiresistens SB22</name>
    <dbReference type="NCBI Taxonomy" id="1385369"/>
    <lineage>
        <taxon>Bacteria</taxon>
        <taxon>Pseudomonadati</taxon>
        <taxon>Pseudomonadota</taxon>
        <taxon>Alphaproteobacteria</taxon>
        <taxon>Rhodospirillales</taxon>
        <taxon>Azospirillaceae</taxon>
        <taxon>Skermanella</taxon>
    </lineage>
</organism>
<comment type="similarity">
    <text evidence="4">Belongs to the methyl-accepting chemotaxis (MCP) protein family.</text>
</comment>
<dbReference type="Pfam" id="PF00672">
    <property type="entry name" value="HAMP"/>
    <property type="match status" value="1"/>
</dbReference>
<dbReference type="PANTHER" id="PTHR32089:SF112">
    <property type="entry name" value="LYSOZYME-LIKE PROTEIN-RELATED"/>
    <property type="match status" value="1"/>
</dbReference>
<proteinExistence type="inferred from homology"/>
<evidence type="ECO:0000313" key="11">
    <source>
        <dbReference type="Proteomes" id="UP000019486"/>
    </source>
</evidence>
<keyword evidence="3 5" id="KW-0807">Transducer</keyword>
<dbReference type="GO" id="GO:0006935">
    <property type="term" value="P:chemotaxis"/>
    <property type="evidence" value="ECO:0007669"/>
    <property type="project" value="InterPro"/>
</dbReference>
<evidence type="ECO:0000256" key="5">
    <source>
        <dbReference type="PROSITE-ProRule" id="PRU00284"/>
    </source>
</evidence>
<dbReference type="InterPro" id="IPR004090">
    <property type="entry name" value="Chemotax_Me-accpt_rcpt"/>
</dbReference>
<keyword evidence="11" id="KW-1185">Reference proteome</keyword>
<feature type="domain" description="Methyl-accepting transducer" evidence="7">
    <location>
        <begin position="306"/>
        <end position="542"/>
    </location>
</feature>
<dbReference type="InterPro" id="IPR004089">
    <property type="entry name" value="MCPsignal_dom"/>
</dbReference>
<dbReference type="OrthoDB" id="8482111at2"/>
<evidence type="ECO:0000256" key="3">
    <source>
        <dbReference type="ARBA" id="ARBA00023224"/>
    </source>
</evidence>